<gene>
    <name evidence="1" type="ORF">LOK49_LG05G03734</name>
</gene>
<protein>
    <submittedName>
        <fullName evidence="1">Cytochrome P450 83B1</fullName>
    </submittedName>
</protein>
<dbReference type="Proteomes" id="UP001060215">
    <property type="component" value="Chromosome 4"/>
</dbReference>
<organism evidence="1 2">
    <name type="scientific">Camellia lanceoleosa</name>
    <dbReference type="NCBI Taxonomy" id="1840588"/>
    <lineage>
        <taxon>Eukaryota</taxon>
        <taxon>Viridiplantae</taxon>
        <taxon>Streptophyta</taxon>
        <taxon>Embryophyta</taxon>
        <taxon>Tracheophyta</taxon>
        <taxon>Spermatophyta</taxon>
        <taxon>Magnoliopsida</taxon>
        <taxon>eudicotyledons</taxon>
        <taxon>Gunneridae</taxon>
        <taxon>Pentapetalae</taxon>
        <taxon>asterids</taxon>
        <taxon>Ericales</taxon>
        <taxon>Theaceae</taxon>
        <taxon>Camellia</taxon>
    </lineage>
</organism>
<dbReference type="EMBL" id="CM045761">
    <property type="protein sequence ID" value="KAI8014920.1"/>
    <property type="molecule type" value="Genomic_DNA"/>
</dbReference>
<keyword evidence="2" id="KW-1185">Reference proteome</keyword>
<name>A0ACC0HNJ6_9ERIC</name>
<comment type="caution">
    <text evidence="1">The sequence shown here is derived from an EMBL/GenBank/DDBJ whole genome shotgun (WGS) entry which is preliminary data.</text>
</comment>
<proteinExistence type="predicted"/>
<evidence type="ECO:0000313" key="2">
    <source>
        <dbReference type="Proteomes" id="UP001060215"/>
    </source>
</evidence>
<sequence length="100" mass="11842">MEKQLSGFGERYEESEGFERSRFHGLLNDAQAMMGSFFVSNYFPLMGWVDILTGMSARLEKNFKELDLLYRELIDDHLNPKRTEFMQEDILDVILQLRKD</sequence>
<evidence type="ECO:0000313" key="1">
    <source>
        <dbReference type="EMBL" id="KAI8014920.1"/>
    </source>
</evidence>
<reference evidence="1 2" key="1">
    <citation type="journal article" date="2022" name="Plant J.">
        <title>Chromosome-level genome of Camellia lanceoleosa provides a valuable resource for understanding genome evolution and self-incompatibility.</title>
        <authorList>
            <person name="Gong W."/>
            <person name="Xiao S."/>
            <person name="Wang L."/>
            <person name="Liao Z."/>
            <person name="Chang Y."/>
            <person name="Mo W."/>
            <person name="Hu G."/>
            <person name="Li W."/>
            <person name="Zhao G."/>
            <person name="Zhu H."/>
            <person name="Hu X."/>
            <person name="Ji K."/>
            <person name="Xiang X."/>
            <person name="Song Q."/>
            <person name="Yuan D."/>
            <person name="Jin S."/>
            <person name="Zhang L."/>
        </authorList>
    </citation>
    <scope>NUCLEOTIDE SEQUENCE [LARGE SCALE GENOMIC DNA]</scope>
    <source>
        <strain evidence="1">SQ_2022a</strain>
    </source>
</reference>
<accession>A0ACC0HNJ6</accession>